<feature type="compositionally biased region" description="Basic and acidic residues" evidence="7">
    <location>
        <begin position="564"/>
        <end position="573"/>
    </location>
</feature>
<dbReference type="Pfam" id="PF07690">
    <property type="entry name" value="MFS_1"/>
    <property type="match status" value="1"/>
</dbReference>
<comment type="caution">
    <text evidence="10">The sequence shown here is derived from an EMBL/GenBank/DDBJ whole genome shotgun (WGS) entry which is preliminary data.</text>
</comment>
<dbReference type="GO" id="GO:0046943">
    <property type="term" value="F:carboxylic acid transmembrane transporter activity"/>
    <property type="evidence" value="ECO:0007669"/>
    <property type="project" value="UniProtKB-ARBA"/>
</dbReference>
<dbReference type="InterPro" id="IPR011701">
    <property type="entry name" value="MFS"/>
</dbReference>
<evidence type="ECO:0000256" key="7">
    <source>
        <dbReference type="SAM" id="MobiDB-lite"/>
    </source>
</evidence>
<comment type="similarity">
    <text evidence="2">Belongs to the major facilitator superfamily.</text>
</comment>
<evidence type="ECO:0000256" key="5">
    <source>
        <dbReference type="ARBA" id="ARBA00022989"/>
    </source>
</evidence>
<organism evidence="10 11">
    <name type="scientific">Arthrobotrys musiformis</name>
    <dbReference type="NCBI Taxonomy" id="47236"/>
    <lineage>
        <taxon>Eukaryota</taxon>
        <taxon>Fungi</taxon>
        <taxon>Dikarya</taxon>
        <taxon>Ascomycota</taxon>
        <taxon>Pezizomycotina</taxon>
        <taxon>Orbiliomycetes</taxon>
        <taxon>Orbiliales</taxon>
        <taxon>Orbiliaceae</taxon>
        <taxon>Arthrobotrys</taxon>
    </lineage>
</organism>
<feature type="transmembrane region" description="Helical" evidence="8">
    <location>
        <begin position="446"/>
        <end position="467"/>
    </location>
</feature>
<keyword evidence="11" id="KW-1185">Reference proteome</keyword>
<feature type="transmembrane region" description="Helical" evidence="8">
    <location>
        <begin position="202"/>
        <end position="224"/>
    </location>
</feature>
<gene>
    <name evidence="10" type="ORF">TWF481_001328</name>
</gene>
<keyword evidence="4 8" id="KW-0812">Transmembrane</keyword>
<dbReference type="AlphaFoldDB" id="A0AAV9WSC2"/>
<evidence type="ECO:0000256" key="2">
    <source>
        <dbReference type="ARBA" id="ARBA00008335"/>
    </source>
</evidence>
<keyword evidence="5 8" id="KW-1133">Transmembrane helix</keyword>
<keyword evidence="6 8" id="KW-0472">Membrane</keyword>
<feature type="transmembrane region" description="Helical" evidence="8">
    <location>
        <begin position="378"/>
        <end position="402"/>
    </location>
</feature>
<keyword evidence="3" id="KW-0813">Transport</keyword>
<protein>
    <recommendedName>
        <fullName evidence="9">Major facilitator superfamily (MFS) profile domain-containing protein</fullName>
    </recommendedName>
</protein>
<dbReference type="Proteomes" id="UP001370758">
    <property type="component" value="Unassembled WGS sequence"/>
</dbReference>
<evidence type="ECO:0000313" key="11">
    <source>
        <dbReference type="Proteomes" id="UP001370758"/>
    </source>
</evidence>
<sequence length="573" mass="61450">MTASETTPLIPHHHPEEDIDPLPQPHIDTIHQPQDEETLHEYRSDVSLIAVLPSLLVGVFLAAMDNLIVASVYGRIGSDLNQLSKTSWIATAYLLTTTCFQPLYGKLSDIFGRKACLLFAYTTFAIGSAWCGFARSMDELIIARAFAGIGGGGMTTLVSIVVSDIVPLHKRGTWQGFLNIIYATGASAGAPLGGLMADKIGWRWAFLFQAPATFLAALLVLVNLNIPHRHPDANDRTTWEKFKRIDFAGALTLVLAVFTLLLALDRGGNASWSDKTVLITAPMSAVLFIAFLLIEGFYASDPFAPPRIIFDKGLLSCYLAYFFSMGGFFASLFYLPLYYQAVLGLSASQSGVRMLPAIAGSVSGSLGGGVFMQRTGKYYTLTIASYLLMIFGCGVVVLFTGIVGRSFAAIGCGLAIAGFGSGSGATTVLVALIARSGSRDQAVSTAVSYLFRSLGSVLGVSIGSTLLQGSLRADLRRELKGIVGKDEVEEIVKRATGTLEFLKELEPTVRAIVVGAYEGAVRYPFLMAFAFSFVATGASLFIIEQPLKKDSKNAPASPSDSEDDRAGREEERS</sequence>
<dbReference type="FunFam" id="1.20.1720.10:FF:000013">
    <property type="entry name" value="Related to multidrug resistance proteins"/>
    <property type="match status" value="1"/>
</dbReference>
<feature type="transmembrane region" description="Helical" evidence="8">
    <location>
        <begin position="48"/>
        <end position="74"/>
    </location>
</feature>
<dbReference type="CDD" id="cd17502">
    <property type="entry name" value="MFS_Azr1_MDR_like"/>
    <property type="match status" value="1"/>
</dbReference>
<dbReference type="InterPro" id="IPR020846">
    <property type="entry name" value="MFS_dom"/>
</dbReference>
<feature type="transmembrane region" description="Helical" evidence="8">
    <location>
        <begin position="177"/>
        <end position="196"/>
    </location>
</feature>
<evidence type="ECO:0000256" key="8">
    <source>
        <dbReference type="SAM" id="Phobius"/>
    </source>
</evidence>
<feature type="transmembrane region" description="Helical" evidence="8">
    <location>
        <begin position="86"/>
        <end position="104"/>
    </location>
</feature>
<feature type="transmembrane region" description="Helical" evidence="8">
    <location>
        <begin position="523"/>
        <end position="543"/>
    </location>
</feature>
<dbReference type="Gene3D" id="1.20.1720.10">
    <property type="entry name" value="Multidrug resistance protein D"/>
    <property type="match status" value="1"/>
</dbReference>
<dbReference type="PANTHER" id="PTHR23501">
    <property type="entry name" value="MAJOR FACILITATOR SUPERFAMILY"/>
    <property type="match status" value="1"/>
</dbReference>
<feature type="transmembrane region" description="Helical" evidence="8">
    <location>
        <begin position="351"/>
        <end position="371"/>
    </location>
</feature>
<dbReference type="InterPro" id="IPR036259">
    <property type="entry name" value="MFS_trans_sf"/>
</dbReference>
<dbReference type="PANTHER" id="PTHR23501:SF84">
    <property type="entry name" value="VACUOLAR MEMBRANE AMINO ACID UPTAKE TRANSPORTER FNX2"/>
    <property type="match status" value="1"/>
</dbReference>
<feature type="transmembrane region" description="Helical" evidence="8">
    <location>
        <begin position="276"/>
        <end position="298"/>
    </location>
</feature>
<evidence type="ECO:0000256" key="4">
    <source>
        <dbReference type="ARBA" id="ARBA00022692"/>
    </source>
</evidence>
<evidence type="ECO:0000256" key="1">
    <source>
        <dbReference type="ARBA" id="ARBA00004127"/>
    </source>
</evidence>
<dbReference type="GO" id="GO:0000329">
    <property type="term" value="C:fungal-type vacuole membrane"/>
    <property type="evidence" value="ECO:0007669"/>
    <property type="project" value="TreeGrafter"/>
</dbReference>
<feature type="domain" description="Major facilitator superfamily (MFS) profile" evidence="9">
    <location>
        <begin position="51"/>
        <end position="547"/>
    </location>
</feature>
<evidence type="ECO:0000256" key="6">
    <source>
        <dbReference type="ARBA" id="ARBA00023136"/>
    </source>
</evidence>
<accession>A0AAV9WSC2</accession>
<name>A0AAV9WSC2_9PEZI</name>
<feature type="transmembrane region" description="Helical" evidence="8">
    <location>
        <begin position="116"/>
        <end position="135"/>
    </location>
</feature>
<feature type="region of interest" description="Disordered" evidence="7">
    <location>
        <begin position="549"/>
        <end position="573"/>
    </location>
</feature>
<feature type="transmembrane region" description="Helical" evidence="8">
    <location>
        <begin position="141"/>
        <end position="165"/>
    </location>
</feature>
<dbReference type="EMBL" id="JAVHJL010000001">
    <property type="protein sequence ID" value="KAK6512442.1"/>
    <property type="molecule type" value="Genomic_DNA"/>
</dbReference>
<evidence type="ECO:0000259" key="9">
    <source>
        <dbReference type="PROSITE" id="PS50850"/>
    </source>
</evidence>
<proteinExistence type="inferred from homology"/>
<comment type="subcellular location">
    <subcellularLocation>
        <location evidence="1">Endomembrane system</location>
        <topology evidence="1">Multi-pass membrane protein</topology>
    </subcellularLocation>
</comment>
<dbReference type="GO" id="GO:0015174">
    <property type="term" value="F:basic amino acid transmembrane transporter activity"/>
    <property type="evidence" value="ECO:0007669"/>
    <property type="project" value="TreeGrafter"/>
</dbReference>
<dbReference type="PROSITE" id="PS50850">
    <property type="entry name" value="MFS"/>
    <property type="match status" value="1"/>
</dbReference>
<feature type="transmembrane region" description="Helical" evidence="8">
    <location>
        <begin position="318"/>
        <end position="339"/>
    </location>
</feature>
<dbReference type="Gene3D" id="1.20.1250.20">
    <property type="entry name" value="MFS general substrate transporter like domains"/>
    <property type="match status" value="1"/>
</dbReference>
<dbReference type="SUPFAM" id="SSF103473">
    <property type="entry name" value="MFS general substrate transporter"/>
    <property type="match status" value="1"/>
</dbReference>
<evidence type="ECO:0000256" key="3">
    <source>
        <dbReference type="ARBA" id="ARBA00022448"/>
    </source>
</evidence>
<feature type="transmembrane region" description="Helical" evidence="8">
    <location>
        <begin position="245"/>
        <end position="264"/>
    </location>
</feature>
<dbReference type="GO" id="GO:0012505">
    <property type="term" value="C:endomembrane system"/>
    <property type="evidence" value="ECO:0007669"/>
    <property type="project" value="UniProtKB-SubCell"/>
</dbReference>
<feature type="transmembrane region" description="Helical" evidence="8">
    <location>
        <begin position="408"/>
        <end position="434"/>
    </location>
</feature>
<reference evidence="10 11" key="1">
    <citation type="submission" date="2023-08" db="EMBL/GenBank/DDBJ databases">
        <authorList>
            <person name="Palmer J.M."/>
        </authorList>
    </citation>
    <scope>NUCLEOTIDE SEQUENCE [LARGE SCALE GENOMIC DNA]</scope>
    <source>
        <strain evidence="10 11">TWF481</strain>
    </source>
</reference>
<evidence type="ECO:0000313" key="10">
    <source>
        <dbReference type="EMBL" id="KAK6512442.1"/>
    </source>
</evidence>